<keyword evidence="3" id="KW-0349">Heme</keyword>
<evidence type="ECO:0000256" key="7">
    <source>
        <dbReference type="ARBA" id="ARBA00025795"/>
    </source>
</evidence>
<evidence type="ECO:0000313" key="10">
    <source>
        <dbReference type="EMBL" id="KZP18889.1"/>
    </source>
</evidence>
<evidence type="ECO:0000256" key="6">
    <source>
        <dbReference type="ARBA" id="ARBA00023004"/>
    </source>
</evidence>
<evidence type="ECO:0000256" key="3">
    <source>
        <dbReference type="ARBA" id="ARBA00022617"/>
    </source>
</evidence>
<comment type="similarity">
    <text evidence="7">Belongs to the chloroperoxidase family.</text>
</comment>
<keyword evidence="5" id="KW-0560">Oxidoreductase</keyword>
<accession>A0A166HIC7</accession>
<evidence type="ECO:0000256" key="5">
    <source>
        <dbReference type="ARBA" id="ARBA00023002"/>
    </source>
</evidence>
<organism evidence="10 11">
    <name type="scientific">Athelia psychrophila</name>
    <dbReference type="NCBI Taxonomy" id="1759441"/>
    <lineage>
        <taxon>Eukaryota</taxon>
        <taxon>Fungi</taxon>
        <taxon>Dikarya</taxon>
        <taxon>Basidiomycota</taxon>
        <taxon>Agaricomycotina</taxon>
        <taxon>Agaricomycetes</taxon>
        <taxon>Agaricomycetidae</taxon>
        <taxon>Atheliales</taxon>
        <taxon>Atheliaceae</taxon>
        <taxon>Athelia</taxon>
    </lineage>
</organism>
<keyword evidence="8" id="KW-0812">Transmembrane</keyword>
<dbReference type="OrthoDB" id="407298at2759"/>
<name>A0A166HIC7_9AGAM</name>
<dbReference type="PANTHER" id="PTHR33577:SF18">
    <property type="entry name" value="HEME HALOPEROXIDASE FAMILY PROFILE DOMAIN-CONTAINING PROTEIN"/>
    <property type="match status" value="1"/>
</dbReference>
<keyword evidence="6" id="KW-0408">Iron</keyword>
<dbReference type="AlphaFoldDB" id="A0A166HIC7"/>
<dbReference type="Proteomes" id="UP000076532">
    <property type="component" value="Unassembled WGS sequence"/>
</dbReference>
<keyword evidence="8" id="KW-0472">Membrane</keyword>
<keyword evidence="11" id="KW-1185">Reference proteome</keyword>
<dbReference type="PANTHER" id="PTHR33577">
    <property type="entry name" value="STERIGMATOCYSTIN BIOSYNTHESIS PEROXIDASE STCC-RELATED"/>
    <property type="match status" value="1"/>
</dbReference>
<evidence type="ECO:0000256" key="1">
    <source>
        <dbReference type="ARBA" id="ARBA00001970"/>
    </source>
</evidence>
<keyword evidence="4" id="KW-0479">Metal-binding</keyword>
<evidence type="ECO:0000313" key="11">
    <source>
        <dbReference type="Proteomes" id="UP000076532"/>
    </source>
</evidence>
<feature type="non-terminal residue" evidence="10">
    <location>
        <position position="224"/>
    </location>
</feature>
<feature type="transmembrane region" description="Helical" evidence="8">
    <location>
        <begin position="12"/>
        <end position="36"/>
    </location>
</feature>
<sequence length="224" mass="25103">MPPKLDLIREFRWAALLLIPLRVFQVCAVTTLMLIWTKLFGRAEKMIESHDPHRHVYRPPIKPCPGVTGDVRSPCPALNTLANHGFLPRSGRNIRPHTFIHGLQAGYNISYPLAAFLTWGSFMLLGQWNKVSLGDLARHGCVEHDGSLGHRDAPPDAEYAPSSWDAEYVQRLLDHSADGAGLRLRDIALARVKREAEYPTPMDALHAEIARGEMGMVLALFGRW</sequence>
<dbReference type="InterPro" id="IPR000028">
    <property type="entry name" value="Chloroperoxidase"/>
</dbReference>
<evidence type="ECO:0000259" key="9">
    <source>
        <dbReference type="PROSITE" id="PS51405"/>
    </source>
</evidence>
<keyword evidence="8" id="KW-1133">Transmembrane helix</keyword>
<dbReference type="InterPro" id="IPR036851">
    <property type="entry name" value="Chloroperoxidase-like_sf"/>
</dbReference>
<evidence type="ECO:0000256" key="2">
    <source>
        <dbReference type="ARBA" id="ARBA00022559"/>
    </source>
</evidence>
<reference evidence="10 11" key="1">
    <citation type="journal article" date="2016" name="Mol. Biol. Evol.">
        <title>Comparative Genomics of Early-Diverging Mushroom-Forming Fungi Provides Insights into the Origins of Lignocellulose Decay Capabilities.</title>
        <authorList>
            <person name="Nagy L.G."/>
            <person name="Riley R."/>
            <person name="Tritt A."/>
            <person name="Adam C."/>
            <person name="Daum C."/>
            <person name="Floudas D."/>
            <person name="Sun H."/>
            <person name="Yadav J.S."/>
            <person name="Pangilinan J."/>
            <person name="Larsson K.H."/>
            <person name="Matsuura K."/>
            <person name="Barry K."/>
            <person name="Labutti K."/>
            <person name="Kuo R."/>
            <person name="Ohm R.A."/>
            <person name="Bhattacharya S.S."/>
            <person name="Shirouzu T."/>
            <person name="Yoshinaga Y."/>
            <person name="Martin F.M."/>
            <person name="Grigoriev I.V."/>
            <person name="Hibbett D.S."/>
        </authorList>
    </citation>
    <scope>NUCLEOTIDE SEQUENCE [LARGE SCALE GENOMIC DNA]</scope>
    <source>
        <strain evidence="10 11">CBS 109695</strain>
    </source>
</reference>
<dbReference type="PROSITE" id="PS51405">
    <property type="entry name" value="HEME_HALOPEROXIDASE"/>
    <property type="match status" value="1"/>
</dbReference>
<gene>
    <name evidence="10" type="ORF">FIBSPDRAFT_828683</name>
</gene>
<dbReference type="GO" id="GO:0046872">
    <property type="term" value="F:metal ion binding"/>
    <property type="evidence" value="ECO:0007669"/>
    <property type="project" value="UniProtKB-KW"/>
</dbReference>
<dbReference type="EMBL" id="KV417568">
    <property type="protein sequence ID" value="KZP18889.1"/>
    <property type="molecule type" value="Genomic_DNA"/>
</dbReference>
<proteinExistence type="inferred from homology"/>
<dbReference type="GO" id="GO:0004601">
    <property type="term" value="F:peroxidase activity"/>
    <property type="evidence" value="ECO:0007669"/>
    <property type="project" value="UniProtKB-KW"/>
</dbReference>
<feature type="domain" description="Heme haloperoxidase family profile" evidence="9">
    <location>
        <begin position="53"/>
        <end position="224"/>
    </location>
</feature>
<dbReference type="Pfam" id="PF01328">
    <property type="entry name" value="Peroxidase_2"/>
    <property type="match status" value="1"/>
</dbReference>
<protein>
    <submittedName>
        <fullName evidence="10">Cloroperoxidase</fullName>
    </submittedName>
</protein>
<evidence type="ECO:0000256" key="8">
    <source>
        <dbReference type="SAM" id="Phobius"/>
    </source>
</evidence>
<evidence type="ECO:0000256" key="4">
    <source>
        <dbReference type="ARBA" id="ARBA00022723"/>
    </source>
</evidence>
<dbReference type="Gene3D" id="1.10.489.10">
    <property type="entry name" value="Chloroperoxidase-like"/>
    <property type="match status" value="1"/>
</dbReference>
<comment type="cofactor">
    <cofactor evidence="1">
        <name>heme b</name>
        <dbReference type="ChEBI" id="CHEBI:60344"/>
    </cofactor>
</comment>
<keyword evidence="2" id="KW-0575">Peroxidase</keyword>
<dbReference type="STRING" id="436010.A0A166HIC7"/>
<dbReference type="SUPFAM" id="SSF47571">
    <property type="entry name" value="Cloroperoxidase"/>
    <property type="match status" value="1"/>
</dbReference>